<feature type="chain" id="PRO_5042068371" description="ShKT domain-containing protein" evidence="2">
    <location>
        <begin position="26"/>
        <end position="407"/>
    </location>
</feature>
<accession>A0AAE1E0J8</accession>
<evidence type="ECO:0000256" key="1">
    <source>
        <dbReference type="PROSITE-ProRule" id="PRU01005"/>
    </source>
</evidence>
<reference evidence="4" key="1">
    <citation type="journal article" date="2023" name="G3 (Bethesda)">
        <title>A reference genome for the long-term kleptoplast-retaining sea slug Elysia crispata morphotype clarki.</title>
        <authorList>
            <person name="Eastman K.E."/>
            <person name="Pendleton A.L."/>
            <person name="Shaikh M.A."/>
            <person name="Suttiyut T."/>
            <person name="Ogas R."/>
            <person name="Tomko P."/>
            <person name="Gavelis G."/>
            <person name="Widhalm J.R."/>
            <person name="Wisecaver J.H."/>
        </authorList>
    </citation>
    <scope>NUCLEOTIDE SEQUENCE</scope>
    <source>
        <strain evidence="4">ECLA1</strain>
    </source>
</reference>
<organism evidence="4 5">
    <name type="scientific">Elysia crispata</name>
    <name type="common">lettuce slug</name>
    <dbReference type="NCBI Taxonomy" id="231223"/>
    <lineage>
        <taxon>Eukaryota</taxon>
        <taxon>Metazoa</taxon>
        <taxon>Spiralia</taxon>
        <taxon>Lophotrochozoa</taxon>
        <taxon>Mollusca</taxon>
        <taxon>Gastropoda</taxon>
        <taxon>Heterobranchia</taxon>
        <taxon>Euthyneura</taxon>
        <taxon>Panpulmonata</taxon>
        <taxon>Sacoglossa</taxon>
        <taxon>Placobranchoidea</taxon>
        <taxon>Plakobranchidae</taxon>
        <taxon>Elysia</taxon>
    </lineage>
</organism>
<dbReference type="Pfam" id="PF01549">
    <property type="entry name" value="ShK"/>
    <property type="match status" value="2"/>
</dbReference>
<dbReference type="SMART" id="SM00254">
    <property type="entry name" value="ShKT"/>
    <property type="match status" value="2"/>
</dbReference>
<comment type="caution">
    <text evidence="4">The sequence shown here is derived from an EMBL/GenBank/DDBJ whole genome shotgun (WGS) entry which is preliminary data.</text>
</comment>
<evidence type="ECO:0000256" key="2">
    <source>
        <dbReference type="SAM" id="SignalP"/>
    </source>
</evidence>
<dbReference type="PROSITE" id="PS51670">
    <property type="entry name" value="SHKT"/>
    <property type="match status" value="1"/>
</dbReference>
<keyword evidence="2" id="KW-0732">Signal</keyword>
<evidence type="ECO:0000313" key="4">
    <source>
        <dbReference type="EMBL" id="KAK3789871.1"/>
    </source>
</evidence>
<dbReference type="Proteomes" id="UP001283361">
    <property type="component" value="Unassembled WGS sequence"/>
</dbReference>
<protein>
    <recommendedName>
        <fullName evidence="3">ShKT domain-containing protein</fullName>
    </recommendedName>
</protein>
<comment type="caution">
    <text evidence="1">Lacks conserved residue(s) required for the propagation of feature annotation.</text>
</comment>
<feature type="domain" description="ShKT" evidence="3">
    <location>
        <begin position="306"/>
        <end position="343"/>
    </location>
</feature>
<evidence type="ECO:0000259" key="3">
    <source>
        <dbReference type="PROSITE" id="PS51670"/>
    </source>
</evidence>
<keyword evidence="5" id="KW-1185">Reference proteome</keyword>
<dbReference type="InterPro" id="IPR003582">
    <property type="entry name" value="ShKT_dom"/>
</dbReference>
<dbReference type="AlphaFoldDB" id="A0AAE1E0J8"/>
<proteinExistence type="predicted"/>
<feature type="signal peptide" evidence="2">
    <location>
        <begin position="1"/>
        <end position="25"/>
    </location>
</feature>
<evidence type="ECO:0000313" key="5">
    <source>
        <dbReference type="Proteomes" id="UP001283361"/>
    </source>
</evidence>
<dbReference type="EMBL" id="JAWDGP010001626">
    <property type="protein sequence ID" value="KAK3789871.1"/>
    <property type="molecule type" value="Genomic_DNA"/>
</dbReference>
<sequence>MSSPRNCLWIALVPMGLTFFRFSEGREAKFSVKQGQKVASNALHLAHLSNPNMSNVMCATYCRITDDCDLYQISAVDNVCAISKQENKFDNSVDLITDPNYTLGYIHYKFPVRDGPWRLVFRVQGRVGISAYDTWRDSTVHHDDTVGGEFPDACLSLTDYAQCDRHLRSRILDNWVDIQEVRYSLIKNGVEVAYIVFDGTNTDNLSWFSQSRILQSSWTTLKTDPDVRPLELAGICSSTVSTCRRFLVWENFEYCINEFFYTTIIESTGDSCNSNTMWVVRDLSSYPVILFAPGTGRGTLSIEQGCRNRFGETPICDYWASRGECSANPGFMEVQCRLACGLCSPNSCTNTYGDTPVCQHWANYGECANNPSFMEIECRLACGGCAPGETFDLGQEADVLAVWVKFA</sequence>
<gene>
    <name evidence="4" type="ORF">RRG08_060424</name>
</gene>
<name>A0AAE1E0J8_9GAST</name>